<dbReference type="NCBIfam" id="TIGR03188">
    <property type="entry name" value="histidine_hisI"/>
    <property type="match status" value="1"/>
</dbReference>
<dbReference type="Gene3D" id="1.10.287.1080">
    <property type="entry name" value="MazG-like"/>
    <property type="match status" value="1"/>
</dbReference>
<dbReference type="PANTHER" id="PTHR42945:SF9">
    <property type="entry name" value="HISTIDINE BIOSYNTHESIS BIFUNCTIONAL PROTEIN HISIE"/>
    <property type="match status" value="1"/>
</dbReference>
<keyword evidence="6 11" id="KW-0028">Amino-acid biosynthesis</keyword>
<protein>
    <recommendedName>
        <fullName evidence="11">Phosphoribosyl-ATP pyrophosphatase</fullName>
        <shortName evidence="11">PRA-PH</shortName>
        <ecNumber evidence="11">3.6.1.31</ecNumber>
    </recommendedName>
</protein>
<comment type="similarity">
    <text evidence="4 11">Belongs to the PRA-PH family.</text>
</comment>
<dbReference type="Proteomes" id="UP001202867">
    <property type="component" value="Unassembled WGS sequence"/>
</dbReference>
<reference evidence="13" key="1">
    <citation type="submission" date="2023-07" db="EMBL/GenBank/DDBJ databases">
        <title>Ancylobacter moscoviensis sp. nov., facultatively methylotrophic bacteria from activated sludge and the reclassification of Starkeya novella (Starkey 1934) Kelly et al. 2000 as Ancylobacter novellus comb. nov., Starkeya koreensis Im et al. 2006 as Ancylobacter koreensis comb.nov., Angulomicrobium tetraedrale Vasil'eva et al. 1986 as Ancylobacter tetraedralis comb. nov., Angulomicrobium amanitiforme Fritz et al. 2004 as Ancylobacter amanitiformis comb. nov. and Methylorhabdus multivorans Doronina et al. 1996 as Ancylobacter multivorans comb. nov. and emended description of the genus Ancylobacter.</title>
        <authorList>
            <person name="Doronina N."/>
            <person name="Chemodurova A."/>
            <person name="Grouzdev D."/>
            <person name="Koziaeva V."/>
            <person name="Shi W."/>
            <person name="Wu L."/>
            <person name="Kaparullina E."/>
        </authorList>
    </citation>
    <scope>NUCLEOTIDE SEQUENCE [LARGE SCALE GENOMIC DNA]</scope>
    <source>
        <strain evidence="13">Jip08</strain>
    </source>
</reference>
<gene>
    <name evidence="11" type="primary">hisE</name>
    <name evidence="12" type="ORF">MWN33_02020</name>
</gene>
<evidence type="ECO:0000313" key="13">
    <source>
        <dbReference type="Proteomes" id="UP001202867"/>
    </source>
</evidence>
<name>A0ABT0DHQ9_9HYPH</name>
<evidence type="ECO:0000256" key="11">
    <source>
        <dbReference type="HAMAP-Rule" id="MF_01020"/>
    </source>
</evidence>
<evidence type="ECO:0000256" key="2">
    <source>
        <dbReference type="ARBA" id="ARBA00004496"/>
    </source>
</evidence>
<dbReference type="CDD" id="cd11534">
    <property type="entry name" value="NTP-PPase_HisIE_like"/>
    <property type="match status" value="1"/>
</dbReference>
<evidence type="ECO:0000256" key="6">
    <source>
        <dbReference type="ARBA" id="ARBA00022605"/>
    </source>
</evidence>
<keyword evidence="7 11" id="KW-0547">Nucleotide-binding</keyword>
<accession>A0ABT0DHQ9</accession>
<dbReference type="InterPro" id="IPR021130">
    <property type="entry name" value="PRib-ATP_PPHydrolase-like"/>
</dbReference>
<comment type="pathway">
    <text evidence="3 11">Amino-acid biosynthesis; L-histidine biosynthesis; L-histidine from 5-phospho-alpha-D-ribose 1-diphosphate: step 2/9.</text>
</comment>
<dbReference type="Pfam" id="PF01503">
    <property type="entry name" value="PRA-PH"/>
    <property type="match status" value="1"/>
</dbReference>
<dbReference type="NCBIfam" id="NF001613">
    <property type="entry name" value="PRK00400.1-5"/>
    <property type="match status" value="1"/>
</dbReference>
<dbReference type="GO" id="GO:0004636">
    <property type="term" value="F:phosphoribosyl-ATP diphosphatase activity"/>
    <property type="evidence" value="ECO:0007669"/>
    <property type="project" value="UniProtKB-EC"/>
</dbReference>
<evidence type="ECO:0000256" key="3">
    <source>
        <dbReference type="ARBA" id="ARBA00005204"/>
    </source>
</evidence>
<dbReference type="PANTHER" id="PTHR42945">
    <property type="entry name" value="HISTIDINE BIOSYNTHESIS BIFUNCTIONAL PROTEIN"/>
    <property type="match status" value="1"/>
</dbReference>
<keyword evidence="8 11" id="KW-0378">Hydrolase</keyword>
<comment type="caution">
    <text evidence="12">The sequence shown here is derived from an EMBL/GenBank/DDBJ whole genome shotgun (WGS) entry which is preliminary data.</text>
</comment>
<evidence type="ECO:0000256" key="4">
    <source>
        <dbReference type="ARBA" id="ARBA00009392"/>
    </source>
</evidence>
<dbReference type="EC" id="3.6.1.31" evidence="11"/>
<evidence type="ECO:0000313" key="12">
    <source>
        <dbReference type="EMBL" id="MCK0206802.1"/>
    </source>
</evidence>
<dbReference type="EMBL" id="JALKCG010000001">
    <property type="protein sequence ID" value="MCK0206802.1"/>
    <property type="molecule type" value="Genomic_DNA"/>
</dbReference>
<keyword evidence="13" id="KW-1185">Reference proteome</keyword>
<evidence type="ECO:0000256" key="10">
    <source>
        <dbReference type="ARBA" id="ARBA00023102"/>
    </source>
</evidence>
<evidence type="ECO:0000256" key="1">
    <source>
        <dbReference type="ARBA" id="ARBA00001460"/>
    </source>
</evidence>
<organism evidence="12 13">
    <name type="scientific">Ancylobacter koreensis</name>
    <dbReference type="NCBI Taxonomy" id="266121"/>
    <lineage>
        <taxon>Bacteria</taxon>
        <taxon>Pseudomonadati</taxon>
        <taxon>Pseudomonadota</taxon>
        <taxon>Alphaproteobacteria</taxon>
        <taxon>Hyphomicrobiales</taxon>
        <taxon>Xanthobacteraceae</taxon>
        <taxon>Ancylobacter</taxon>
    </lineage>
</organism>
<comment type="subcellular location">
    <subcellularLocation>
        <location evidence="2 11">Cytoplasm</location>
    </subcellularLocation>
</comment>
<keyword evidence="5 11" id="KW-0963">Cytoplasm</keyword>
<evidence type="ECO:0000256" key="7">
    <source>
        <dbReference type="ARBA" id="ARBA00022741"/>
    </source>
</evidence>
<sequence length="115" mass="12068">MAKDAKPDAGRIDLDELAAIVARRAAGEGEASYTRSLIAKGVAKCAQKLGEEAVETALAAVGPDTKAVVSEGADLLYHFVVLLQARGVSLEDIYAELGRRTSRSGLEEKASRPKG</sequence>
<dbReference type="InterPro" id="IPR008179">
    <property type="entry name" value="HisE"/>
</dbReference>
<evidence type="ECO:0000256" key="8">
    <source>
        <dbReference type="ARBA" id="ARBA00022801"/>
    </source>
</evidence>
<comment type="catalytic activity">
    <reaction evidence="1 11">
        <text>1-(5-phospho-beta-D-ribosyl)-ATP + H2O = 1-(5-phospho-beta-D-ribosyl)-5'-AMP + diphosphate + H(+)</text>
        <dbReference type="Rhea" id="RHEA:22828"/>
        <dbReference type="ChEBI" id="CHEBI:15377"/>
        <dbReference type="ChEBI" id="CHEBI:15378"/>
        <dbReference type="ChEBI" id="CHEBI:33019"/>
        <dbReference type="ChEBI" id="CHEBI:59457"/>
        <dbReference type="ChEBI" id="CHEBI:73183"/>
        <dbReference type="EC" id="3.6.1.31"/>
    </reaction>
</comment>
<dbReference type="RefSeq" id="WP_247198407.1">
    <property type="nucleotide sequence ID" value="NZ_JALKCG010000001.1"/>
</dbReference>
<evidence type="ECO:0000256" key="5">
    <source>
        <dbReference type="ARBA" id="ARBA00022490"/>
    </source>
</evidence>
<dbReference type="SUPFAM" id="SSF101386">
    <property type="entry name" value="all-alpha NTP pyrophosphatases"/>
    <property type="match status" value="1"/>
</dbReference>
<keyword evidence="10 11" id="KW-0368">Histidine biosynthesis</keyword>
<proteinExistence type="inferred from homology"/>
<keyword evidence="9 11" id="KW-0067">ATP-binding</keyword>
<dbReference type="HAMAP" id="MF_01020">
    <property type="entry name" value="HisE"/>
    <property type="match status" value="1"/>
</dbReference>
<evidence type="ECO:0000256" key="9">
    <source>
        <dbReference type="ARBA" id="ARBA00022840"/>
    </source>
</evidence>